<feature type="compositionally biased region" description="Polar residues" evidence="1">
    <location>
        <begin position="492"/>
        <end position="512"/>
    </location>
</feature>
<feature type="region of interest" description="Disordered" evidence="1">
    <location>
        <begin position="482"/>
        <end position="533"/>
    </location>
</feature>
<name>A0AAV6UMF6_9ARAC</name>
<reference evidence="4 5" key="1">
    <citation type="journal article" date="2022" name="Nat. Ecol. Evol.">
        <title>A masculinizing supergene underlies an exaggerated male reproductive morph in a spider.</title>
        <authorList>
            <person name="Hendrickx F."/>
            <person name="De Corte Z."/>
            <person name="Sonet G."/>
            <person name="Van Belleghem S.M."/>
            <person name="Kostlbacher S."/>
            <person name="Vangestel C."/>
        </authorList>
    </citation>
    <scope>NUCLEOTIDE SEQUENCE [LARGE SCALE GENOMIC DNA]</scope>
    <source>
        <strain evidence="4">W744_W776</strain>
    </source>
</reference>
<feature type="domain" description="CEP76/DRC7 peptidase-like" evidence="2">
    <location>
        <begin position="228"/>
        <end position="303"/>
    </location>
</feature>
<evidence type="ECO:0000313" key="4">
    <source>
        <dbReference type="EMBL" id="KAG8184983.1"/>
    </source>
</evidence>
<dbReference type="EMBL" id="JAFNEN010000350">
    <property type="protein sequence ID" value="KAG8184983.1"/>
    <property type="molecule type" value="Genomic_DNA"/>
</dbReference>
<organism evidence="4 5">
    <name type="scientific">Oedothorax gibbosus</name>
    <dbReference type="NCBI Taxonomy" id="931172"/>
    <lineage>
        <taxon>Eukaryota</taxon>
        <taxon>Metazoa</taxon>
        <taxon>Ecdysozoa</taxon>
        <taxon>Arthropoda</taxon>
        <taxon>Chelicerata</taxon>
        <taxon>Arachnida</taxon>
        <taxon>Araneae</taxon>
        <taxon>Araneomorphae</taxon>
        <taxon>Entelegynae</taxon>
        <taxon>Araneoidea</taxon>
        <taxon>Linyphiidae</taxon>
        <taxon>Erigoninae</taxon>
        <taxon>Oedothorax</taxon>
    </lineage>
</organism>
<dbReference type="AlphaFoldDB" id="A0AAV6UMF6"/>
<dbReference type="PANTHER" id="PTHR35249:SF2">
    <property type="entry name" value="DYNEIN REGULATORY COMPLEX SUBUNIT 7"/>
    <property type="match status" value="1"/>
</dbReference>
<feature type="domain" description="Dynein regulatory complex subunit 7 MORN" evidence="3">
    <location>
        <begin position="869"/>
        <end position="1131"/>
    </location>
</feature>
<evidence type="ECO:0000313" key="5">
    <source>
        <dbReference type="Proteomes" id="UP000827092"/>
    </source>
</evidence>
<evidence type="ECO:0000256" key="1">
    <source>
        <dbReference type="SAM" id="MobiDB-lite"/>
    </source>
</evidence>
<evidence type="ECO:0000259" key="2">
    <source>
        <dbReference type="Pfam" id="PF24656"/>
    </source>
</evidence>
<proteinExistence type="predicted"/>
<comment type="caution">
    <text evidence="4">The sequence shown here is derived from an EMBL/GenBank/DDBJ whole genome shotgun (WGS) entry which is preliminary data.</text>
</comment>
<protein>
    <submittedName>
        <fullName evidence="4">Uncharacterized protein</fullName>
    </submittedName>
</protein>
<feature type="domain" description="Dynein regulatory complex subunit 7 MORN" evidence="3">
    <location>
        <begin position="344"/>
        <end position="507"/>
    </location>
</feature>
<dbReference type="Pfam" id="PF24656">
    <property type="entry name" value="CEPT76_peptidase"/>
    <property type="match status" value="1"/>
</dbReference>
<dbReference type="InterPro" id="IPR056290">
    <property type="entry name" value="CEPT76/DRC7_peptidase-like_dom"/>
</dbReference>
<dbReference type="InterPro" id="IPR056291">
    <property type="entry name" value="MORN_DRC7"/>
</dbReference>
<accession>A0AAV6UMF6</accession>
<dbReference type="PANTHER" id="PTHR35249">
    <property type="entry name" value="DYNEIN REGULATORY COMPLEX SUBUNIT 7"/>
    <property type="match status" value="1"/>
</dbReference>
<sequence>MEGSKNDYLNFPSSYYKNSLEEEDILQLAKNYQRQFQDIHPNKPTPPLVLENEFKVQKIICTTLCPFKTNKPLKLREWQDSATFVASFIEYDILEFPFKCPDELFSLDSTLKRRHGNSLDISMILTTLLLSSDYDAYTVQGYATKDVTENILRTRPSPPLPPKFSRLHQSKKKCKFENGVKNNKYNLNFSKEEHSWMEVEVPQEVRIESNKNEDSKVVGNIDKLFGKRVHFWILIRNLVENGKIEPFFVEPTTGKKISVNDADYLGIEFVWNNNNFWCNNHKFGKSCEGITFEFLDNNKWQAFLPENLLKSSEKGSFRIHMPETWLAGICISEKDIENKYPPRGKVIQYKTAKVHNYNPNTTEDGVVYKVVYYQTDEVQIPVQSHSLFHGRKDNLEHRSIDFKKKIVEECFSKGRKDALKKHQYNLNDDPSYLQVMTFYSHLRQDRLAKRSWDRSRSTYVYVDRPDFLNKRRVIYEANSVTDIEQSSSQQSENNGKVQTHLQNHESQSNSKQQEPEQNENNDLEANESSVEKTNEISISPSCFSNCEPILEGVDFSKWSFRDFFESIVPAERYATSESDSEISDDDSNIKEDIQTSNRNIKTENNLERNAIDMQNGENTTVSRNTSDVEQIKEDTVLGDISTSGKESCKNKTISTEDVVTITNVENISKEKLNEEGSTKDELPEEIEINIRNIDKNDLKENCNNRTSFVNEDKPKNELRIKEELVSNGNTKIEQNDEIVAEENFKNKEEKFEKNAMEENNPDKLGHEVNKTDELKMKEEKVSRDSTTNFEIVKNDDETEVQDYELLSNAANSDGDSETQDDFSEFGNRTEVEDQSEEEQDIYNELNFDALSDEELETDYQIYLSKLWKEYSDLTDSKLFYMQKTFEENKDMTNQKILQLKKKVIVKRRSNTQYLQRKEKGEPAVRVYKKKLKEKRDKGQYTNAFISKLDLKEKVSIDNVLDVNEFYTMQNLNEKFVIDADEEMIKNESMALLDRRLKETLTREKMHSGQHILSIKNSYIKDPSRLLENSIKNVWFLFETKTYRMDFHQPEDKFQSRTVVFTKPECESTGFKFMDYLCRQIVPNNETKKISRAQLYVYLISLMKEEALVLKETKDMEDEMKELLSKRIEEKKVDSDFKAVD</sequence>
<dbReference type="InterPro" id="IPR033551">
    <property type="entry name" value="DRC7/lobo"/>
</dbReference>
<gene>
    <name evidence="4" type="ORF">JTE90_024518</name>
</gene>
<dbReference type="GO" id="GO:0031514">
    <property type="term" value="C:motile cilium"/>
    <property type="evidence" value="ECO:0007669"/>
    <property type="project" value="TreeGrafter"/>
</dbReference>
<keyword evidence="5" id="KW-1185">Reference proteome</keyword>
<evidence type="ECO:0000259" key="3">
    <source>
        <dbReference type="Pfam" id="PF24667"/>
    </source>
</evidence>
<dbReference type="Proteomes" id="UP000827092">
    <property type="component" value="Unassembled WGS sequence"/>
</dbReference>
<dbReference type="Pfam" id="PF24667">
    <property type="entry name" value="MORN_DRC7"/>
    <property type="match status" value="2"/>
</dbReference>
<dbReference type="GO" id="GO:0048870">
    <property type="term" value="P:cell motility"/>
    <property type="evidence" value="ECO:0007669"/>
    <property type="project" value="TreeGrafter"/>
</dbReference>
<feature type="compositionally biased region" description="Acidic residues" evidence="1">
    <location>
        <begin position="516"/>
        <end position="525"/>
    </location>
</feature>